<dbReference type="RefSeq" id="XP_020047374.1">
    <property type="nucleotide sequence ID" value="XM_020189664.1"/>
</dbReference>
<dbReference type="InParanoid" id="A0A1D2VHV4"/>
<proteinExistence type="inferred from homology"/>
<dbReference type="FunCoup" id="A0A1D2VHV4">
    <property type="interactions" value="232"/>
</dbReference>
<comment type="similarity">
    <text evidence="3">Belongs to the PAT1 family.</text>
</comment>
<evidence type="ECO:0000313" key="9">
    <source>
        <dbReference type="EMBL" id="ODV61067.1"/>
    </source>
</evidence>
<dbReference type="GO" id="GO:0045947">
    <property type="term" value="P:negative regulation of translational initiation"/>
    <property type="evidence" value="ECO:0007669"/>
    <property type="project" value="EnsemblFungi"/>
</dbReference>
<feature type="domain" description="mRNA decay factor PAT1" evidence="8">
    <location>
        <begin position="203"/>
        <end position="551"/>
    </location>
</feature>
<feature type="region of interest" description="Disordered" evidence="7">
    <location>
        <begin position="145"/>
        <end position="173"/>
    </location>
</feature>
<dbReference type="AlphaFoldDB" id="A0A1D2VHV4"/>
<protein>
    <recommendedName>
        <fullName evidence="8">mRNA decay factor PAT1 domain-containing protein</fullName>
    </recommendedName>
</protein>
<evidence type="ECO:0000256" key="3">
    <source>
        <dbReference type="ARBA" id="ARBA00009138"/>
    </source>
</evidence>
<dbReference type="GO" id="GO:1990726">
    <property type="term" value="C:Lsm1-7-Pat1 complex"/>
    <property type="evidence" value="ECO:0007669"/>
    <property type="project" value="EnsemblFungi"/>
</dbReference>
<keyword evidence="4" id="KW-0963">Cytoplasm</keyword>
<dbReference type="GO" id="GO:0042149">
    <property type="term" value="P:cellular response to glucose starvation"/>
    <property type="evidence" value="ECO:0007669"/>
    <property type="project" value="EnsemblFungi"/>
</dbReference>
<organism evidence="9 10">
    <name type="scientific">Ascoidea rubescens DSM 1968</name>
    <dbReference type="NCBI Taxonomy" id="1344418"/>
    <lineage>
        <taxon>Eukaryota</taxon>
        <taxon>Fungi</taxon>
        <taxon>Dikarya</taxon>
        <taxon>Ascomycota</taxon>
        <taxon>Saccharomycotina</taxon>
        <taxon>Saccharomycetes</taxon>
        <taxon>Ascoideaceae</taxon>
        <taxon>Ascoidea</taxon>
    </lineage>
</organism>
<reference evidence="10" key="1">
    <citation type="submission" date="2016-05" db="EMBL/GenBank/DDBJ databases">
        <title>Comparative genomics of biotechnologically important yeasts.</title>
        <authorList>
            <consortium name="DOE Joint Genome Institute"/>
            <person name="Riley R."/>
            <person name="Haridas S."/>
            <person name="Wolfe K.H."/>
            <person name="Lopes M.R."/>
            <person name="Hittinger C.T."/>
            <person name="Goker M."/>
            <person name="Salamov A."/>
            <person name="Wisecaver J."/>
            <person name="Long T.M."/>
            <person name="Aerts A.L."/>
            <person name="Barry K."/>
            <person name="Choi C."/>
            <person name="Clum A."/>
            <person name="Coughlan A.Y."/>
            <person name="Deshpande S."/>
            <person name="Douglass A.P."/>
            <person name="Hanson S.J."/>
            <person name="Klenk H.-P."/>
            <person name="Labutti K."/>
            <person name="Lapidus A."/>
            <person name="Lindquist E."/>
            <person name="Lipzen A."/>
            <person name="Meier-Kolthoff J.P."/>
            <person name="Ohm R.A."/>
            <person name="Otillar R.P."/>
            <person name="Pangilinan J."/>
            <person name="Peng Y."/>
            <person name="Rokas A."/>
            <person name="Rosa C.A."/>
            <person name="Scheuner C."/>
            <person name="Sibirny A.A."/>
            <person name="Slot J.C."/>
            <person name="Stielow J.B."/>
            <person name="Sun H."/>
            <person name="Kurtzman C.P."/>
            <person name="Blackwell M."/>
            <person name="Grigoriev I.V."/>
            <person name="Jeffries T.W."/>
        </authorList>
    </citation>
    <scope>NUCLEOTIDE SEQUENCE [LARGE SCALE GENOMIC DNA]</scope>
    <source>
        <strain evidence="10">DSM 1968</strain>
    </source>
</reference>
<dbReference type="GO" id="GO:0003729">
    <property type="term" value="F:mRNA binding"/>
    <property type="evidence" value="ECO:0007669"/>
    <property type="project" value="EnsemblFungi"/>
</dbReference>
<dbReference type="Proteomes" id="UP000095038">
    <property type="component" value="Unassembled WGS sequence"/>
</dbReference>
<dbReference type="PANTHER" id="PTHR21551">
    <property type="entry name" value="TOPOISOMERASE II-ASSOCIATED PROTEIN PAT1"/>
    <property type="match status" value="1"/>
</dbReference>
<evidence type="ECO:0000313" key="10">
    <source>
        <dbReference type="Proteomes" id="UP000095038"/>
    </source>
</evidence>
<dbReference type="GO" id="GO:0010494">
    <property type="term" value="C:cytoplasmic stress granule"/>
    <property type="evidence" value="ECO:0007669"/>
    <property type="project" value="EnsemblFungi"/>
</dbReference>
<evidence type="ECO:0000256" key="5">
    <source>
        <dbReference type="ARBA" id="ARBA00022884"/>
    </source>
</evidence>
<comment type="subcellular location">
    <subcellularLocation>
        <location evidence="2">Cytoplasm</location>
        <location evidence="2">P-body</location>
    </subcellularLocation>
    <subcellularLocation>
        <location evidence="1">Nucleus</location>
    </subcellularLocation>
</comment>
<dbReference type="GO" id="GO:0000932">
    <property type="term" value="C:P-body"/>
    <property type="evidence" value="ECO:0007669"/>
    <property type="project" value="UniProtKB-SubCell"/>
</dbReference>
<dbReference type="EMBL" id="KV454480">
    <property type="protein sequence ID" value="ODV61067.1"/>
    <property type="molecule type" value="Genomic_DNA"/>
</dbReference>
<evidence type="ECO:0000259" key="8">
    <source>
        <dbReference type="Pfam" id="PF09770"/>
    </source>
</evidence>
<dbReference type="GO" id="GO:0003682">
    <property type="term" value="F:chromatin binding"/>
    <property type="evidence" value="ECO:0007669"/>
    <property type="project" value="EnsemblFungi"/>
</dbReference>
<dbReference type="GO" id="GO:0033962">
    <property type="term" value="P:P-body assembly"/>
    <property type="evidence" value="ECO:0007669"/>
    <property type="project" value="EnsemblFungi"/>
</dbReference>
<feature type="domain" description="mRNA decay factor PAT1" evidence="8">
    <location>
        <begin position="3"/>
        <end position="176"/>
    </location>
</feature>
<feature type="non-terminal residue" evidence="9">
    <location>
        <position position="561"/>
    </location>
</feature>
<keyword evidence="6" id="KW-0539">Nucleus</keyword>
<dbReference type="PANTHER" id="PTHR21551:SF0">
    <property type="entry name" value="PROTEIN ASSOCIATED WITH TOPO II RELATED-1, ISOFORM A"/>
    <property type="match status" value="1"/>
</dbReference>
<evidence type="ECO:0000256" key="2">
    <source>
        <dbReference type="ARBA" id="ARBA00004201"/>
    </source>
</evidence>
<sequence>EERERLIKRSNKIARIIKYSNIMNARDKDFVTRFQLAQIVTEDPYNEDFYFQIYKAINSNNGLNSDSELNQIAKYYLENSGHRLGGRHKRVDLALQRMQQQVQKAVTVAKERPKSGQLSRDGSLGKIAFASGKMPRKKLEILEKVDSPKESHSRIEDSLKTENDSINSHDSKSNLSTPIITSVSINNQNLLSPNISSNLNIKKLTPKVVLGCIEVVYSEVLILESLERAQKEINTANLWKSLHINDSTQMSHSNSNSNSNSLLDESYEIENNLFVLMLNYNKGVKFIPRLFHYLSHDEKFGIVQKLYEKFHLLNVVKESSYKNYYKSSTEKQNSIDKKVDLFLNLGSKNILNFISNELSFNEIIKTLMILLNNFHVRNSNYSDDKPSIIHFLNNKIGLSLLTILISKVELLKQQVDASILNTSKSMAGLTVNDIVIWNQIYDTFFRLLQNNLLEVFPKNLYTDDSISFVKNTESVLTFDDSYIWQFLASLALSGKLQHQRIIIDEIRDKIFGVVTFAKKLQEHEDNVYFKEESIKKLKHLNLFLNVMGLNANENGDISELK</sequence>
<dbReference type="GO" id="GO:0005634">
    <property type="term" value="C:nucleus"/>
    <property type="evidence" value="ECO:0007669"/>
    <property type="project" value="UniProtKB-SubCell"/>
</dbReference>
<dbReference type="GO" id="GO:0001731">
    <property type="term" value="P:formation of translation preinitiation complex"/>
    <property type="evidence" value="ECO:0007669"/>
    <property type="project" value="EnsemblFungi"/>
</dbReference>
<keyword evidence="5" id="KW-0694">RNA-binding</keyword>
<feature type="non-terminal residue" evidence="9">
    <location>
        <position position="1"/>
    </location>
</feature>
<dbReference type="STRING" id="1344418.A0A1D2VHV4"/>
<dbReference type="GO" id="GO:0000776">
    <property type="term" value="C:kinetochore"/>
    <property type="evidence" value="ECO:0007669"/>
    <property type="project" value="EnsemblFungi"/>
</dbReference>
<name>A0A1D2VHV4_9ASCO</name>
<accession>A0A1D2VHV4</accession>
<dbReference type="InterPro" id="IPR019167">
    <property type="entry name" value="PAT1_dom"/>
</dbReference>
<gene>
    <name evidence="9" type="ORF">ASCRUDRAFT_21023</name>
</gene>
<evidence type="ECO:0000256" key="6">
    <source>
        <dbReference type="ARBA" id="ARBA00023242"/>
    </source>
</evidence>
<feature type="compositionally biased region" description="Basic and acidic residues" evidence="7">
    <location>
        <begin position="145"/>
        <end position="172"/>
    </location>
</feature>
<keyword evidence="10" id="KW-1185">Reference proteome</keyword>
<dbReference type="GeneID" id="30963300"/>
<dbReference type="InterPro" id="IPR039900">
    <property type="entry name" value="Pat1-like"/>
</dbReference>
<evidence type="ECO:0000256" key="1">
    <source>
        <dbReference type="ARBA" id="ARBA00004123"/>
    </source>
</evidence>
<evidence type="ECO:0000256" key="4">
    <source>
        <dbReference type="ARBA" id="ARBA00022490"/>
    </source>
</evidence>
<dbReference type="OrthoDB" id="74835at2759"/>
<dbReference type="Pfam" id="PF09770">
    <property type="entry name" value="PAT1"/>
    <property type="match status" value="2"/>
</dbReference>
<evidence type="ECO:0000256" key="7">
    <source>
        <dbReference type="SAM" id="MobiDB-lite"/>
    </source>
</evidence>
<dbReference type="GO" id="GO:0000290">
    <property type="term" value="P:deadenylation-dependent decapping of nuclear-transcribed mRNA"/>
    <property type="evidence" value="ECO:0007669"/>
    <property type="project" value="EnsemblFungi"/>
</dbReference>
<dbReference type="GO" id="GO:0022627">
    <property type="term" value="C:cytosolic small ribosomal subunit"/>
    <property type="evidence" value="ECO:0007669"/>
    <property type="project" value="EnsemblFungi"/>
</dbReference>